<protein>
    <recommendedName>
        <fullName evidence="4">GATA zinc finger domain-containing protein 14-like</fullName>
    </recommendedName>
</protein>
<feature type="compositionally biased region" description="Polar residues" evidence="1">
    <location>
        <begin position="141"/>
        <end position="154"/>
    </location>
</feature>
<evidence type="ECO:0000313" key="3">
    <source>
        <dbReference type="Proteomes" id="UP001431783"/>
    </source>
</evidence>
<name>A0AAW1UL83_9CUCU</name>
<evidence type="ECO:0008006" key="4">
    <source>
        <dbReference type="Google" id="ProtNLM"/>
    </source>
</evidence>
<proteinExistence type="predicted"/>
<dbReference type="AlphaFoldDB" id="A0AAW1UL83"/>
<feature type="region of interest" description="Disordered" evidence="1">
    <location>
        <begin position="1"/>
        <end position="25"/>
    </location>
</feature>
<accession>A0AAW1UL83</accession>
<feature type="region of interest" description="Disordered" evidence="1">
    <location>
        <begin position="132"/>
        <end position="154"/>
    </location>
</feature>
<comment type="caution">
    <text evidence="2">The sequence shown here is derived from an EMBL/GenBank/DDBJ whole genome shotgun (WGS) entry which is preliminary data.</text>
</comment>
<sequence length="323" mass="37296">MWNTMDKSTRSSLKFNPEPPQKNHEVLQRKEIFVREEEKSFQKCSTFEKDEHYSDRKQHFNNYGMKNGPSQKLTNETVRELAAKDRNYQNRSTGKTRHSNHYEWNRDNNCNTNFNKRASNVNSEGRKAERTFNFGSKKKNSGQQPLISNKNLNKNGKYNMENECNFKKNLSTDELGIHVKSESHLEDSHITTPGISDHVPVRSPNSSNLNPNALSFHQNCEFNTIDNAKDIINSSELETLIDTHEMRKNLPPTNIDTQIEAGAIKKTANVSSKIRRDKKKRVKDDLPSTASHYKHYDKVETQQRSIRENEKGIAVVLLAVVHL</sequence>
<feature type="compositionally biased region" description="Polar residues" evidence="1">
    <location>
        <begin position="1"/>
        <end position="14"/>
    </location>
</feature>
<gene>
    <name evidence="2" type="ORF">WA026_016408</name>
</gene>
<dbReference type="Proteomes" id="UP001431783">
    <property type="component" value="Unassembled WGS sequence"/>
</dbReference>
<feature type="region of interest" description="Disordered" evidence="1">
    <location>
        <begin position="83"/>
        <end position="107"/>
    </location>
</feature>
<evidence type="ECO:0000256" key="1">
    <source>
        <dbReference type="SAM" id="MobiDB-lite"/>
    </source>
</evidence>
<evidence type="ECO:0000313" key="2">
    <source>
        <dbReference type="EMBL" id="KAK9881529.1"/>
    </source>
</evidence>
<keyword evidence="3" id="KW-1185">Reference proteome</keyword>
<organism evidence="2 3">
    <name type="scientific">Henosepilachna vigintioctopunctata</name>
    <dbReference type="NCBI Taxonomy" id="420089"/>
    <lineage>
        <taxon>Eukaryota</taxon>
        <taxon>Metazoa</taxon>
        <taxon>Ecdysozoa</taxon>
        <taxon>Arthropoda</taxon>
        <taxon>Hexapoda</taxon>
        <taxon>Insecta</taxon>
        <taxon>Pterygota</taxon>
        <taxon>Neoptera</taxon>
        <taxon>Endopterygota</taxon>
        <taxon>Coleoptera</taxon>
        <taxon>Polyphaga</taxon>
        <taxon>Cucujiformia</taxon>
        <taxon>Coccinelloidea</taxon>
        <taxon>Coccinellidae</taxon>
        <taxon>Epilachninae</taxon>
        <taxon>Epilachnini</taxon>
        <taxon>Henosepilachna</taxon>
    </lineage>
</organism>
<reference evidence="2 3" key="1">
    <citation type="submission" date="2023-03" db="EMBL/GenBank/DDBJ databases">
        <title>Genome insight into feeding habits of ladybird beetles.</title>
        <authorList>
            <person name="Li H.-S."/>
            <person name="Huang Y.-H."/>
            <person name="Pang H."/>
        </authorList>
    </citation>
    <scope>NUCLEOTIDE SEQUENCE [LARGE SCALE GENOMIC DNA]</scope>
    <source>
        <strain evidence="2">SYSU_2023b</strain>
        <tissue evidence="2">Whole body</tissue>
    </source>
</reference>
<dbReference type="EMBL" id="JARQZJ010000069">
    <property type="protein sequence ID" value="KAK9881529.1"/>
    <property type="molecule type" value="Genomic_DNA"/>
</dbReference>